<evidence type="ECO:0000256" key="1">
    <source>
        <dbReference type="ARBA" id="ARBA00022598"/>
    </source>
</evidence>
<dbReference type="InterPro" id="IPR045864">
    <property type="entry name" value="aa-tRNA-synth_II/BPL/LPL"/>
</dbReference>
<name>A0A4Y9FU36_9MICO</name>
<keyword evidence="2" id="KW-0092">Biotin</keyword>
<keyword evidence="6" id="KW-1185">Reference proteome</keyword>
<dbReference type="SUPFAM" id="SSF55681">
    <property type="entry name" value="Class II aaRS and biotin synthetases"/>
    <property type="match status" value="1"/>
</dbReference>
<dbReference type="GO" id="GO:0004077">
    <property type="term" value="F:biotin--[biotin carboxyl-carrier protein] ligase activity"/>
    <property type="evidence" value="ECO:0007669"/>
    <property type="project" value="UniProtKB-EC"/>
</dbReference>
<reference evidence="5 6" key="1">
    <citation type="submission" date="2019-03" db="EMBL/GenBank/DDBJ databases">
        <title>Diversity of the mouse oral microbiome.</title>
        <authorList>
            <person name="Joseph S."/>
            <person name="Aduse-Opoku J."/>
            <person name="Curtis M."/>
            <person name="Wade W."/>
            <person name="Hashim A."/>
        </authorList>
    </citation>
    <scope>NUCLEOTIDE SEQUENCE [LARGE SCALE GENOMIC DNA]</scope>
    <source>
        <strain evidence="5 6">P1012</strain>
    </source>
</reference>
<dbReference type="RefSeq" id="WP_135115162.1">
    <property type="nucleotide sequence ID" value="NZ_BAAANG010000002.1"/>
</dbReference>
<dbReference type="GO" id="GO:0005737">
    <property type="term" value="C:cytoplasm"/>
    <property type="evidence" value="ECO:0007669"/>
    <property type="project" value="TreeGrafter"/>
</dbReference>
<dbReference type="Proteomes" id="UP000298358">
    <property type="component" value="Unassembled WGS sequence"/>
</dbReference>
<dbReference type="PROSITE" id="PS51733">
    <property type="entry name" value="BPL_LPL_CATALYTIC"/>
    <property type="match status" value="1"/>
</dbReference>
<dbReference type="OrthoDB" id="9807064at2"/>
<dbReference type="InterPro" id="IPR003142">
    <property type="entry name" value="BPL_C"/>
</dbReference>
<feature type="domain" description="BPL/LPL catalytic" evidence="4">
    <location>
        <begin position="11"/>
        <end position="186"/>
    </location>
</feature>
<evidence type="ECO:0000313" key="6">
    <source>
        <dbReference type="Proteomes" id="UP000298358"/>
    </source>
</evidence>
<dbReference type="NCBIfam" id="TIGR00121">
    <property type="entry name" value="birA_ligase"/>
    <property type="match status" value="1"/>
</dbReference>
<evidence type="ECO:0000259" key="4">
    <source>
        <dbReference type="PROSITE" id="PS51733"/>
    </source>
</evidence>
<proteinExistence type="predicted"/>
<gene>
    <name evidence="5" type="ORF">E4U02_12460</name>
</gene>
<sequence length="246" mass="25451">MEFERARRIAGQWRQVDATGSTNADLVAAAGADPELPHLTVLLTRDQRAGRGRRDRVWQAPAGSSLAVSVLVRVPDVPPAARGWIPLAAGAAMATAVRAQLPGHDTGLKWPNDVLVDGRKICGILAEGTAGLETVVIGSGINTAMSPGDLPVPTATSFAALGATCDEDALIATYLTELDRLLASLREGREAVRDAVTALCLTLGREVTVSLPDGSALRGAATDIDLDGRLVVAGTAVSAGDVVHVR</sequence>
<evidence type="ECO:0000256" key="3">
    <source>
        <dbReference type="ARBA" id="ARBA00024227"/>
    </source>
</evidence>
<accession>A0A4Y9FU36</accession>
<keyword evidence="1 5" id="KW-0436">Ligase</keyword>
<protein>
    <recommendedName>
        <fullName evidence="3">biotin--[biotin carboxyl-carrier protein] ligase</fullName>
        <ecNumber evidence="3">6.3.4.15</ecNumber>
    </recommendedName>
</protein>
<organism evidence="5 6">
    <name type="scientific">Microbacterium paludicola</name>
    <dbReference type="NCBI Taxonomy" id="300019"/>
    <lineage>
        <taxon>Bacteria</taxon>
        <taxon>Bacillati</taxon>
        <taxon>Actinomycetota</taxon>
        <taxon>Actinomycetes</taxon>
        <taxon>Micrococcales</taxon>
        <taxon>Microbacteriaceae</taxon>
        <taxon>Microbacterium</taxon>
    </lineage>
</organism>
<dbReference type="Pfam" id="PF03099">
    <property type="entry name" value="BPL_LplA_LipB"/>
    <property type="match status" value="1"/>
</dbReference>
<dbReference type="Gene3D" id="2.30.30.100">
    <property type="match status" value="1"/>
</dbReference>
<dbReference type="AlphaFoldDB" id="A0A4Y9FU36"/>
<dbReference type="InterPro" id="IPR004408">
    <property type="entry name" value="Biotin_CoA_COase_ligase"/>
</dbReference>
<dbReference type="Pfam" id="PF02237">
    <property type="entry name" value="BPL_C"/>
    <property type="match status" value="1"/>
</dbReference>
<dbReference type="PANTHER" id="PTHR12835">
    <property type="entry name" value="BIOTIN PROTEIN LIGASE"/>
    <property type="match status" value="1"/>
</dbReference>
<dbReference type="CDD" id="cd16442">
    <property type="entry name" value="BPL"/>
    <property type="match status" value="1"/>
</dbReference>
<dbReference type="InterPro" id="IPR004143">
    <property type="entry name" value="BPL_LPL_catalytic"/>
</dbReference>
<evidence type="ECO:0000313" key="5">
    <source>
        <dbReference type="EMBL" id="TFU32030.1"/>
    </source>
</evidence>
<dbReference type="Gene3D" id="3.30.930.10">
    <property type="entry name" value="Bira Bifunctional Protein, Domain 2"/>
    <property type="match status" value="1"/>
</dbReference>
<dbReference type="EMBL" id="SPQB01000037">
    <property type="protein sequence ID" value="TFU32030.1"/>
    <property type="molecule type" value="Genomic_DNA"/>
</dbReference>
<dbReference type="EC" id="6.3.4.15" evidence="3"/>
<comment type="caution">
    <text evidence="5">The sequence shown here is derived from an EMBL/GenBank/DDBJ whole genome shotgun (WGS) entry which is preliminary data.</text>
</comment>
<dbReference type="PANTHER" id="PTHR12835:SF5">
    <property type="entry name" value="BIOTIN--PROTEIN LIGASE"/>
    <property type="match status" value="1"/>
</dbReference>
<evidence type="ECO:0000256" key="2">
    <source>
        <dbReference type="ARBA" id="ARBA00023267"/>
    </source>
</evidence>